<evidence type="ECO:0000313" key="3">
    <source>
        <dbReference type="EMBL" id="MFC3885695.1"/>
    </source>
</evidence>
<sequence length="148" mass="16557">MKKWLVILSAGAFLLLGGCSSLDDVNSTLTYANEATDYVNEASDFAKEVPSLAEQAVSDQQAAEELEKKLKEMKKDIESFNELQPPDMAAELHQQIIDQNNKVIEGIDLYLDNIKDGKLDPRILENTEIFQSIQEITSIIDQIKKLGQ</sequence>
<dbReference type="Proteomes" id="UP001595752">
    <property type="component" value="Unassembled WGS sequence"/>
</dbReference>
<proteinExistence type="predicted"/>
<dbReference type="InterPro" id="IPR045956">
    <property type="entry name" value="DUF6376"/>
</dbReference>
<organism evidence="3 4">
    <name type="scientific">Bacillus songklensis</name>
    <dbReference type="NCBI Taxonomy" id="1069116"/>
    <lineage>
        <taxon>Bacteria</taxon>
        <taxon>Bacillati</taxon>
        <taxon>Bacillota</taxon>
        <taxon>Bacilli</taxon>
        <taxon>Bacillales</taxon>
        <taxon>Bacillaceae</taxon>
        <taxon>Bacillus</taxon>
    </lineage>
</organism>
<evidence type="ECO:0000256" key="1">
    <source>
        <dbReference type="SAM" id="Coils"/>
    </source>
</evidence>
<evidence type="ECO:0000313" key="4">
    <source>
        <dbReference type="Proteomes" id="UP001595752"/>
    </source>
</evidence>
<keyword evidence="4" id="KW-1185">Reference proteome</keyword>
<gene>
    <name evidence="3" type="ORF">ACFOU2_20355</name>
</gene>
<accession>A0ABV8B734</accession>
<dbReference type="Pfam" id="PF19903">
    <property type="entry name" value="DUF6376"/>
    <property type="match status" value="1"/>
</dbReference>
<dbReference type="RefSeq" id="WP_377918089.1">
    <property type="nucleotide sequence ID" value="NZ_JBHRZT010000072.1"/>
</dbReference>
<name>A0ABV8B734_9BACI</name>
<protein>
    <submittedName>
        <fullName evidence="3">DUF6376 family protein</fullName>
    </submittedName>
</protein>
<dbReference type="EMBL" id="JBHRZT010000072">
    <property type="protein sequence ID" value="MFC3885695.1"/>
    <property type="molecule type" value="Genomic_DNA"/>
</dbReference>
<evidence type="ECO:0000256" key="2">
    <source>
        <dbReference type="SAM" id="SignalP"/>
    </source>
</evidence>
<keyword evidence="2" id="KW-0732">Signal</keyword>
<dbReference type="PROSITE" id="PS51257">
    <property type="entry name" value="PROKAR_LIPOPROTEIN"/>
    <property type="match status" value="1"/>
</dbReference>
<comment type="caution">
    <text evidence="3">The sequence shown here is derived from an EMBL/GenBank/DDBJ whole genome shotgun (WGS) entry which is preliminary data.</text>
</comment>
<feature type="coiled-coil region" evidence="1">
    <location>
        <begin position="56"/>
        <end position="83"/>
    </location>
</feature>
<keyword evidence="1" id="KW-0175">Coiled coil</keyword>
<reference evidence="4" key="1">
    <citation type="journal article" date="2019" name="Int. J. Syst. Evol. Microbiol.">
        <title>The Global Catalogue of Microorganisms (GCM) 10K type strain sequencing project: providing services to taxonomists for standard genome sequencing and annotation.</title>
        <authorList>
            <consortium name="The Broad Institute Genomics Platform"/>
            <consortium name="The Broad Institute Genome Sequencing Center for Infectious Disease"/>
            <person name="Wu L."/>
            <person name="Ma J."/>
        </authorList>
    </citation>
    <scope>NUCLEOTIDE SEQUENCE [LARGE SCALE GENOMIC DNA]</scope>
    <source>
        <strain evidence="4">CCUG 61889</strain>
    </source>
</reference>
<feature type="chain" id="PRO_5045848929" evidence="2">
    <location>
        <begin position="24"/>
        <end position="148"/>
    </location>
</feature>
<feature type="signal peptide" evidence="2">
    <location>
        <begin position="1"/>
        <end position="23"/>
    </location>
</feature>